<name>A0A4Q8B7B6_9ACTN</name>
<accession>A0A4Q8B7B6</accession>
<protein>
    <submittedName>
        <fullName evidence="1">Uncharacterized protein</fullName>
    </submittedName>
</protein>
<organism evidence="1 2">
    <name type="scientific">Micromonospora kangleipakensis</name>
    <dbReference type="NCBI Taxonomy" id="1077942"/>
    <lineage>
        <taxon>Bacteria</taxon>
        <taxon>Bacillati</taxon>
        <taxon>Actinomycetota</taxon>
        <taxon>Actinomycetes</taxon>
        <taxon>Micromonosporales</taxon>
        <taxon>Micromonosporaceae</taxon>
        <taxon>Micromonospora</taxon>
    </lineage>
</organism>
<sequence>MLDAETLAAIDARIAARRPIFPWSLTWAEVDPARHPFDPSTVPDVVRGLPAAAAVPGRGGGDRAWEVPGGDEWADAVSFGLVDRYGRWACGWRYSVGEGDFDCGPVGAWCCPNHSITTPDATLALVAESLVEWRRWLEDLAERFDRFLPLVTGDDAEVSLDAWERAVVHVVTVVVDRTQAESAWYNHCKQVLGWFLTVAGVPDDRHDALIDAAVGGTFASWVAPSNLAIGELAERLAAEVANRAR</sequence>
<comment type="caution">
    <text evidence="1">The sequence shown here is derived from an EMBL/GenBank/DDBJ whole genome shotgun (WGS) entry which is preliminary data.</text>
</comment>
<reference evidence="1 2" key="1">
    <citation type="submission" date="2019-02" db="EMBL/GenBank/DDBJ databases">
        <title>Sequencing the genomes of 1000 actinobacteria strains.</title>
        <authorList>
            <person name="Klenk H.-P."/>
        </authorList>
    </citation>
    <scope>NUCLEOTIDE SEQUENCE [LARGE SCALE GENOMIC DNA]</scope>
    <source>
        <strain evidence="1 2">DSM 45612</strain>
    </source>
</reference>
<dbReference type="EMBL" id="SHLD01000001">
    <property type="protein sequence ID" value="RZU73547.1"/>
    <property type="molecule type" value="Genomic_DNA"/>
</dbReference>
<dbReference type="RefSeq" id="WP_130332144.1">
    <property type="nucleotide sequence ID" value="NZ_SHLD01000001.1"/>
</dbReference>
<evidence type="ECO:0000313" key="1">
    <source>
        <dbReference type="EMBL" id="RZU73547.1"/>
    </source>
</evidence>
<keyword evidence="2" id="KW-1185">Reference proteome</keyword>
<evidence type="ECO:0000313" key="2">
    <source>
        <dbReference type="Proteomes" id="UP000294114"/>
    </source>
</evidence>
<dbReference type="OrthoDB" id="3278418at2"/>
<proteinExistence type="predicted"/>
<dbReference type="Proteomes" id="UP000294114">
    <property type="component" value="Unassembled WGS sequence"/>
</dbReference>
<dbReference type="AlphaFoldDB" id="A0A4Q8B7B6"/>
<gene>
    <name evidence="1" type="ORF">EV384_1954</name>
</gene>